<name>A0A8H7Z6J8_AJECA</name>
<reference evidence="1 2" key="1">
    <citation type="submission" date="2021-01" db="EMBL/GenBank/DDBJ databases">
        <title>Chromosome-level genome assembly of a human fungal pathogen reveals clustering of transcriptionally co-regulated genes.</title>
        <authorList>
            <person name="Voorhies M."/>
            <person name="Cohen S."/>
            <person name="Shea T.P."/>
            <person name="Petrus S."/>
            <person name="Munoz J.F."/>
            <person name="Poplawski S."/>
            <person name="Goldman W.E."/>
            <person name="Michael T."/>
            <person name="Cuomo C.A."/>
            <person name="Sil A."/>
            <person name="Beyhan S."/>
        </authorList>
    </citation>
    <scope>NUCLEOTIDE SEQUENCE [LARGE SCALE GENOMIC DNA]</scope>
    <source>
        <strain evidence="1 2">G184AR</strain>
    </source>
</reference>
<gene>
    <name evidence="1" type="ORF">I7I52_03564</name>
</gene>
<dbReference type="AlphaFoldDB" id="A0A8H7Z6J8"/>
<protein>
    <submittedName>
        <fullName evidence="1">Uncharacterized protein</fullName>
    </submittedName>
</protein>
<comment type="caution">
    <text evidence="1">The sequence shown here is derived from an EMBL/GenBank/DDBJ whole genome shotgun (WGS) entry which is preliminary data.</text>
</comment>
<dbReference type="Proteomes" id="UP000670092">
    <property type="component" value="Unassembled WGS sequence"/>
</dbReference>
<evidence type="ECO:0000313" key="2">
    <source>
        <dbReference type="Proteomes" id="UP000670092"/>
    </source>
</evidence>
<dbReference type="EMBL" id="JAEVHI010000001">
    <property type="protein sequence ID" value="KAG5305034.1"/>
    <property type="molecule type" value="Genomic_DNA"/>
</dbReference>
<sequence length="68" mass="7876">MHAKSHWRERRSPTVELVDYICGLWTEGKIARLWTSPFPPMRGGVLKTTKKKKTLLQKLPSPPQTNTF</sequence>
<accession>A0A8H7Z6J8</accession>
<dbReference type="VEuPathDB" id="FungiDB:I7I52_03564"/>
<evidence type="ECO:0000313" key="1">
    <source>
        <dbReference type="EMBL" id="KAG5305034.1"/>
    </source>
</evidence>
<proteinExistence type="predicted"/>
<organism evidence="1 2">
    <name type="scientific">Ajellomyces capsulatus</name>
    <name type="common">Darling's disease fungus</name>
    <name type="synonym">Histoplasma capsulatum</name>
    <dbReference type="NCBI Taxonomy" id="5037"/>
    <lineage>
        <taxon>Eukaryota</taxon>
        <taxon>Fungi</taxon>
        <taxon>Dikarya</taxon>
        <taxon>Ascomycota</taxon>
        <taxon>Pezizomycotina</taxon>
        <taxon>Eurotiomycetes</taxon>
        <taxon>Eurotiomycetidae</taxon>
        <taxon>Onygenales</taxon>
        <taxon>Ajellomycetaceae</taxon>
        <taxon>Histoplasma</taxon>
    </lineage>
</organism>